<sequence>MLIKTNLIGAFGGTANTSLWRTFEWSFDFAGGTFGGFACVPSIGEGGFTLGSGVKWNWSPTGTNILPAVGTSGLVGALALNSASLGFSAVERQWFVDRYNALINVLAWRTV</sequence>
<dbReference type="EMBL" id="BDQA01000748">
    <property type="protein sequence ID" value="GBH22184.1"/>
    <property type="molecule type" value="Genomic_RNA"/>
</dbReference>
<dbReference type="AlphaFoldDB" id="A0A2V0RAR4"/>
<proteinExistence type="predicted"/>
<protein>
    <submittedName>
        <fullName evidence="1">Uncharacterized protein</fullName>
    </submittedName>
</protein>
<name>A0A2V0RAR4_9ZZZZ</name>
<organism evidence="1">
    <name type="scientific">viral metagenome</name>
    <dbReference type="NCBI Taxonomy" id="1070528"/>
    <lineage>
        <taxon>unclassified sequences</taxon>
        <taxon>metagenomes</taxon>
        <taxon>organismal metagenomes</taxon>
    </lineage>
</organism>
<accession>A0A2V0RAR4</accession>
<reference evidence="1" key="1">
    <citation type="submission" date="2017-04" db="EMBL/GenBank/DDBJ databases">
        <title>Unveiling RNA virosphere associated with marine microorganisms.</title>
        <authorList>
            <person name="Urayama S."/>
            <person name="Takaki Y."/>
            <person name="Nishi S."/>
            <person name="Yoshida Y."/>
            <person name="Deguchi S."/>
            <person name="Takai K."/>
            <person name="Nunoura T."/>
        </authorList>
    </citation>
    <scope>NUCLEOTIDE SEQUENCE</scope>
</reference>
<comment type="caution">
    <text evidence="1">The sequence shown here is derived from an EMBL/GenBank/DDBJ whole genome shotgun (WGS) entry which is preliminary data.</text>
</comment>
<evidence type="ECO:0000313" key="1">
    <source>
        <dbReference type="EMBL" id="GBH22184.1"/>
    </source>
</evidence>